<dbReference type="GeneID" id="29675444"/>
<gene>
    <name evidence="1" type="ordered locus">Coch_1917</name>
</gene>
<keyword evidence="2" id="KW-1185">Reference proteome</keyword>
<dbReference type="RefSeq" id="WP_015782933.1">
    <property type="nucleotide sequence ID" value="NC_013162.1"/>
</dbReference>
<proteinExistence type="predicted"/>
<reference evidence="1 2" key="1">
    <citation type="journal article" date="2009" name="Stand. Genomic Sci.">
        <title>Complete genome sequence of Capnocytophaga ochracea type strain (VPI 2845).</title>
        <authorList>
            <person name="Mavrommatis K."/>
            <person name="Gronow S."/>
            <person name="Saunders E."/>
            <person name="Land M."/>
            <person name="Lapidus A."/>
            <person name="Copeland A."/>
            <person name="Glavina Del Rio T."/>
            <person name="Nolan M."/>
            <person name="Lucas S."/>
            <person name="Chen F."/>
            <person name="Tice H."/>
            <person name="Cheng J.F."/>
            <person name="Bruce D."/>
            <person name="Goodwin L."/>
            <person name="Pitluck S."/>
            <person name="Pati A."/>
            <person name="Ivanova N."/>
            <person name="Chen A."/>
            <person name="Palaniappan K."/>
            <person name="Chain P."/>
            <person name="Hauser L."/>
            <person name="Chang Y.J."/>
            <person name="Jeffries C.D."/>
            <person name="Brettin T."/>
            <person name="Detter J.C."/>
            <person name="Han C."/>
            <person name="Bristow J."/>
            <person name="Goker M."/>
            <person name="Rohde M."/>
            <person name="Eisen J.A."/>
            <person name="Markowitz V."/>
            <person name="Kyrpides N.C."/>
            <person name="Klenk H.P."/>
            <person name="Hugenholtz P."/>
        </authorList>
    </citation>
    <scope>NUCLEOTIDE SEQUENCE [LARGE SCALE GENOMIC DNA]</scope>
    <source>
        <strain evidence="2">ATCC 27872 / DSM 7271 / JCM 12966 / VPI 2845</strain>
    </source>
</reference>
<evidence type="ECO:0008006" key="3">
    <source>
        <dbReference type="Google" id="ProtNLM"/>
    </source>
</evidence>
<name>C7M8T3_CAPOD</name>
<evidence type="ECO:0000313" key="2">
    <source>
        <dbReference type="Proteomes" id="UP000006650"/>
    </source>
</evidence>
<dbReference type="eggNOG" id="ENOG5030I1Q">
    <property type="taxonomic scope" value="Bacteria"/>
</dbReference>
<evidence type="ECO:0000313" key="1">
    <source>
        <dbReference type="EMBL" id="ACU93462.1"/>
    </source>
</evidence>
<dbReference type="EMBL" id="CP001632">
    <property type="protein sequence ID" value="ACU93462.1"/>
    <property type="molecule type" value="Genomic_DNA"/>
</dbReference>
<protein>
    <recommendedName>
        <fullName evidence="3">Type I restriction enzyme R protein N-terminal domain-containing protein</fullName>
    </recommendedName>
</protein>
<dbReference type="KEGG" id="coc:Coch_1917"/>
<sequence length="497" mass="58799">MELNQFIWNNYKESKEGQEVIKLFEEGYLDDILSKFVKDSTNKDLEQYLFIIDDIVNSSPLPENIKHKDIYSYILDNGLKILDESEKEYDIFKPEEYDLIIAFIEPFSLCLFSSSEEGEEGFYIPYFFQMNFGDLQKIADTFNVELPKVPLRKDKRERALYYLEFCKLWNEFRKQNNLTIFELCAFLYDFAPKFIGKEKEEDLPEPTNIWITGGGVKNGDYKFLSEAKSDSNCFWSGNEDAVKGDIILMYCLSPKSSIEFVCRAVTDGIRDPFFWYYGETHIGHIQHIKPITLAEIKTDGHLKELPIVRKNFQGVNGTRLHNEDYTRILEILEQKGEDISRLPKLSSANFTPNKDCKNEREVEVKIVEPFLKDLNYLENDWVRQLPVRMGRGERNFPDYVFFAETKKGYERGKMILETKFYIKSNAELEETFQQAQSYALRLNANRIVICDKDFIWIYMKKNNNFDRTKYLKYNWQEMNNPEIFNTVKKEIGKDFIR</sequence>
<dbReference type="Proteomes" id="UP000006650">
    <property type="component" value="Chromosome"/>
</dbReference>
<organism evidence="1 2">
    <name type="scientific">Capnocytophaga ochracea (strain ATCC 27872 / DSM 7271 / CCUG 9716 / JCM 12966 / NCTC 12371 / SS31 / VPI 2845)</name>
    <name type="common">Bacteroides ochraceus</name>
    <dbReference type="NCBI Taxonomy" id="521097"/>
    <lineage>
        <taxon>Bacteria</taxon>
        <taxon>Pseudomonadati</taxon>
        <taxon>Bacteroidota</taxon>
        <taxon>Flavobacteriia</taxon>
        <taxon>Flavobacteriales</taxon>
        <taxon>Flavobacteriaceae</taxon>
        <taxon>Capnocytophaga</taxon>
    </lineage>
</organism>
<dbReference type="STRING" id="521097.Coch_1917"/>
<dbReference type="HOGENOM" id="CLU_029111_0_0_10"/>
<dbReference type="AlphaFoldDB" id="C7M8T3"/>
<accession>C7M8T3</accession>